<dbReference type="Proteomes" id="UP001139485">
    <property type="component" value="Unassembled WGS sequence"/>
</dbReference>
<accession>A0A9X2D6A3</accession>
<evidence type="ECO:0000256" key="2">
    <source>
        <dbReference type="SAM" id="MobiDB-lite"/>
    </source>
</evidence>
<organism evidence="4 5">
    <name type="scientific">Nocardioides bruguierae</name>
    <dbReference type="NCBI Taxonomy" id="2945102"/>
    <lineage>
        <taxon>Bacteria</taxon>
        <taxon>Bacillati</taxon>
        <taxon>Actinomycetota</taxon>
        <taxon>Actinomycetes</taxon>
        <taxon>Propionibacteriales</taxon>
        <taxon>Nocardioidaceae</taxon>
        <taxon>Nocardioides</taxon>
    </lineage>
</organism>
<evidence type="ECO:0008006" key="6">
    <source>
        <dbReference type="Google" id="ProtNLM"/>
    </source>
</evidence>
<sequence>MDEHLTTTVDAGYYRRVLVRGLRVVLVCVALGVALGLVVFTVLPRTYTSTASLLVTSTGVSGTSSVGEWTVDDEVNLDTEAQLVTSAEVVDRALTSLGDQADASTVADQVSVQVPSNTTVLSITYSAETPELAQAGAEAFAQAYLDSRRSVAQEDVDQRISTLQDQLESARTEQATLQRQADRAGGAEAASLQAEVQAAAAAASDLAQSVSSLRSILITPGRVINQAEVPDGPTSPQALLVLGSTTALGLLVGLLLAAWREKARPRLVEGQDVERETGLSVVLDLPTHPATPSEALGHTDEVVTAREWRRFLSGLDTDRVLLVPGDDRADALACGTALAWQAARRGRPVRLVLEQLPEDGGLPVPAGATGSSLVWDMVDGAPVGVWSGTSGGGTVTVVGHDGDPATLLGTTDGDADSDTDSSTAADDTLVVLVAGAEGELTEAVGVADGAAALLVIAGGASAASVQTHLPTHLVADGRLRGALLHRLPARRVVPVVVGALAPDDAEDAPVPAGDAVTVLPIAALHGAGPDEAADDSRGADDLPMAEDVDADQDDEAPIDADEDTEDTEGADEQPEPAGRA</sequence>
<dbReference type="AlphaFoldDB" id="A0A9X2D6A3"/>
<keyword evidence="3" id="KW-0472">Membrane</keyword>
<reference evidence="4" key="1">
    <citation type="submission" date="2022-05" db="EMBL/GenBank/DDBJ databases">
        <authorList>
            <person name="Tuo L."/>
        </authorList>
    </citation>
    <scope>NUCLEOTIDE SEQUENCE</scope>
    <source>
        <strain evidence="4">BSK12Z-4</strain>
    </source>
</reference>
<evidence type="ECO:0000256" key="3">
    <source>
        <dbReference type="SAM" id="Phobius"/>
    </source>
</evidence>
<dbReference type="EMBL" id="JAMOIL010000007">
    <property type="protein sequence ID" value="MCM0619951.1"/>
    <property type="molecule type" value="Genomic_DNA"/>
</dbReference>
<evidence type="ECO:0000313" key="4">
    <source>
        <dbReference type="EMBL" id="MCM0619951.1"/>
    </source>
</evidence>
<proteinExistence type="predicted"/>
<gene>
    <name evidence="4" type="ORF">M8330_06535</name>
</gene>
<dbReference type="InterPro" id="IPR050445">
    <property type="entry name" value="Bact_polysacc_biosynth/exp"/>
</dbReference>
<evidence type="ECO:0000313" key="5">
    <source>
        <dbReference type="Proteomes" id="UP001139485"/>
    </source>
</evidence>
<keyword evidence="1" id="KW-0175">Coiled coil</keyword>
<keyword evidence="3" id="KW-1133">Transmembrane helix</keyword>
<name>A0A9X2D6A3_9ACTN</name>
<keyword evidence="5" id="KW-1185">Reference proteome</keyword>
<dbReference type="PANTHER" id="PTHR32309">
    <property type="entry name" value="TYROSINE-PROTEIN KINASE"/>
    <property type="match status" value="1"/>
</dbReference>
<feature type="transmembrane region" description="Helical" evidence="3">
    <location>
        <begin position="24"/>
        <end position="43"/>
    </location>
</feature>
<feature type="compositionally biased region" description="Acidic residues" evidence="2">
    <location>
        <begin position="543"/>
        <end position="574"/>
    </location>
</feature>
<dbReference type="RefSeq" id="WP_250826660.1">
    <property type="nucleotide sequence ID" value="NZ_JAMOIL010000007.1"/>
</dbReference>
<comment type="caution">
    <text evidence="4">The sequence shown here is derived from an EMBL/GenBank/DDBJ whole genome shotgun (WGS) entry which is preliminary data.</text>
</comment>
<evidence type="ECO:0000256" key="1">
    <source>
        <dbReference type="SAM" id="Coils"/>
    </source>
</evidence>
<dbReference type="PANTHER" id="PTHR32309:SF31">
    <property type="entry name" value="CAPSULAR EXOPOLYSACCHARIDE FAMILY"/>
    <property type="match status" value="1"/>
</dbReference>
<keyword evidence="3" id="KW-0812">Transmembrane</keyword>
<feature type="coiled-coil region" evidence="1">
    <location>
        <begin position="153"/>
        <end position="180"/>
    </location>
</feature>
<feature type="region of interest" description="Disordered" evidence="2">
    <location>
        <begin position="527"/>
        <end position="580"/>
    </location>
</feature>
<protein>
    <recommendedName>
        <fullName evidence="6">Polysaccharide chain length determinant N-terminal domain-containing protein</fullName>
    </recommendedName>
</protein>